<accession>A0A7S3PRE8</accession>
<sequence>MARTQEVQHSISAKEQPQVVQIDRDLYFGPIHPNNIGQLRRLNETILPIEYEEKFYNGIVKAPQDLVKLAHYKDLTVGSICCRLETKEDGEMMYIMTLGVLPKYRGMGIGTKLVEYITECAKTVYHCKGVRLHVWVTNTKAMDFYKKLGFTVGEVAKGYYKNVSPPDAHIVEKLFVE</sequence>
<dbReference type="InterPro" id="IPR051556">
    <property type="entry name" value="N-term/lysine_N-AcTrnsfr"/>
</dbReference>
<dbReference type="EMBL" id="HBIN01023397">
    <property type="protein sequence ID" value="CAE0448052.1"/>
    <property type="molecule type" value="Transcribed_RNA"/>
</dbReference>
<dbReference type="CDD" id="cd04301">
    <property type="entry name" value="NAT_SF"/>
    <property type="match status" value="1"/>
</dbReference>
<dbReference type="PANTHER" id="PTHR42919">
    <property type="entry name" value="N-ALPHA-ACETYLTRANSFERASE"/>
    <property type="match status" value="1"/>
</dbReference>
<dbReference type="SUPFAM" id="SSF55729">
    <property type="entry name" value="Acyl-CoA N-acyltransferases (Nat)"/>
    <property type="match status" value="1"/>
</dbReference>
<dbReference type="InterPro" id="IPR016181">
    <property type="entry name" value="Acyl_CoA_acyltransferase"/>
</dbReference>
<dbReference type="Gene3D" id="3.40.630.30">
    <property type="match status" value="1"/>
</dbReference>
<dbReference type="GO" id="GO:0016747">
    <property type="term" value="F:acyltransferase activity, transferring groups other than amino-acyl groups"/>
    <property type="evidence" value="ECO:0007669"/>
    <property type="project" value="InterPro"/>
</dbReference>
<organism evidence="4">
    <name type="scientific">Aplanochytrium stocchinoi</name>
    <dbReference type="NCBI Taxonomy" id="215587"/>
    <lineage>
        <taxon>Eukaryota</taxon>
        <taxon>Sar</taxon>
        <taxon>Stramenopiles</taxon>
        <taxon>Bigyra</taxon>
        <taxon>Labyrinthulomycetes</taxon>
        <taxon>Thraustochytrida</taxon>
        <taxon>Thraustochytriidae</taxon>
        <taxon>Aplanochytrium</taxon>
    </lineage>
</organism>
<dbReference type="GO" id="GO:0031415">
    <property type="term" value="C:NatA complex"/>
    <property type="evidence" value="ECO:0007669"/>
    <property type="project" value="TreeGrafter"/>
</dbReference>
<keyword evidence="1" id="KW-0808">Transferase</keyword>
<proteinExistence type="predicted"/>
<evidence type="ECO:0000313" key="4">
    <source>
        <dbReference type="EMBL" id="CAE0448052.1"/>
    </source>
</evidence>
<dbReference type="InterPro" id="IPR000182">
    <property type="entry name" value="GNAT_dom"/>
</dbReference>
<reference evidence="4" key="1">
    <citation type="submission" date="2021-01" db="EMBL/GenBank/DDBJ databases">
        <authorList>
            <person name="Corre E."/>
            <person name="Pelletier E."/>
            <person name="Niang G."/>
            <person name="Scheremetjew M."/>
            <person name="Finn R."/>
            <person name="Kale V."/>
            <person name="Holt S."/>
            <person name="Cochrane G."/>
            <person name="Meng A."/>
            <person name="Brown T."/>
            <person name="Cohen L."/>
        </authorList>
    </citation>
    <scope>NUCLEOTIDE SEQUENCE</scope>
    <source>
        <strain evidence="4">GSBS06</strain>
    </source>
</reference>
<dbReference type="AlphaFoldDB" id="A0A7S3PRE8"/>
<dbReference type="FunFam" id="3.40.630.30:FF:000006">
    <property type="entry name" value="Putative n-alpha-acetyltransferase 50"/>
    <property type="match status" value="1"/>
</dbReference>
<gene>
    <name evidence="4" type="ORF">ASTO00021_LOCUS18016</name>
</gene>
<dbReference type="GO" id="GO:0007064">
    <property type="term" value="P:mitotic sister chromatid cohesion"/>
    <property type="evidence" value="ECO:0007669"/>
    <property type="project" value="TreeGrafter"/>
</dbReference>
<feature type="domain" description="N-acetyltransferase" evidence="3">
    <location>
        <begin position="26"/>
        <end position="177"/>
    </location>
</feature>
<protein>
    <recommendedName>
        <fullName evidence="3">N-acetyltransferase domain-containing protein</fullName>
    </recommendedName>
</protein>
<dbReference type="PROSITE" id="PS51186">
    <property type="entry name" value="GNAT"/>
    <property type="match status" value="1"/>
</dbReference>
<evidence type="ECO:0000256" key="1">
    <source>
        <dbReference type="ARBA" id="ARBA00022679"/>
    </source>
</evidence>
<dbReference type="Pfam" id="PF00583">
    <property type="entry name" value="Acetyltransf_1"/>
    <property type="match status" value="1"/>
</dbReference>
<evidence type="ECO:0000259" key="3">
    <source>
        <dbReference type="PROSITE" id="PS51186"/>
    </source>
</evidence>
<keyword evidence="2" id="KW-0012">Acyltransferase</keyword>
<dbReference type="PANTHER" id="PTHR42919:SF8">
    <property type="entry name" value="N-ALPHA-ACETYLTRANSFERASE 50"/>
    <property type="match status" value="1"/>
</dbReference>
<name>A0A7S3PRE8_9STRA</name>
<evidence type="ECO:0000256" key="2">
    <source>
        <dbReference type="ARBA" id="ARBA00023315"/>
    </source>
</evidence>